<dbReference type="AlphaFoldDB" id="Q32AA0"/>
<protein>
    <submittedName>
        <fullName evidence="1">Uncharacterized protein</fullName>
    </submittedName>
</protein>
<keyword evidence="2" id="KW-1185">Reference proteome</keyword>
<dbReference type="PATRIC" id="fig|300267.13.peg.4501"/>
<reference evidence="1 2" key="1">
    <citation type="journal article" date="2005" name="Nucleic Acids Res.">
        <title>Genome dynamics and diversity of Shigella species, the etiologic agents of bacillary dysentery.</title>
        <authorList>
            <person name="Yang F."/>
            <person name="Yang J."/>
            <person name="Zhang X."/>
            <person name="Chen L."/>
            <person name="Jiang Y."/>
            <person name="Yan Y."/>
            <person name="Tang X."/>
            <person name="Wang J."/>
            <person name="Xiong Z."/>
            <person name="Dong J."/>
            <person name="Xue Y."/>
            <person name="Zhu Y."/>
            <person name="Xu X."/>
            <person name="Sun L."/>
            <person name="Chen S."/>
            <person name="Nie H."/>
            <person name="Peng J."/>
            <person name="Xu J."/>
            <person name="Wang Y."/>
            <person name="Yuan Z."/>
            <person name="Wen Y."/>
            <person name="Yao Z."/>
            <person name="Shen Y."/>
            <person name="Qiang B."/>
            <person name="Hou Y."/>
            <person name="Yu J."/>
            <person name="Jin Q."/>
        </authorList>
    </citation>
    <scope>NUCLEOTIDE SEQUENCE [LARGE SCALE GENOMIC DNA]</scope>
    <source>
        <strain evidence="1 2">Sd197</strain>
    </source>
</reference>
<evidence type="ECO:0000313" key="2">
    <source>
        <dbReference type="Proteomes" id="UP000002716"/>
    </source>
</evidence>
<organism evidence="1 2">
    <name type="scientific">Shigella dysenteriae serotype 1 (strain Sd197)</name>
    <dbReference type="NCBI Taxonomy" id="300267"/>
    <lineage>
        <taxon>Bacteria</taxon>
        <taxon>Pseudomonadati</taxon>
        <taxon>Pseudomonadota</taxon>
        <taxon>Gammaproteobacteria</taxon>
        <taxon>Enterobacterales</taxon>
        <taxon>Enterobacteriaceae</taxon>
        <taxon>Shigella</taxon>
    </lineage>
</organism>
<evidence type="ECO:0000313" key="1">
    <source>
        <dbReference type="EMBL" id="ABB63755.1"/>
    </source>
</evidence>
<accession>Q32AA0</accession>
<dbReference type="EMBL" id="CP000034">
    <property type="protein sequence ID" value="ABB63755.1"/>
    <property type="molecule type" value="Genomic_DNA"/>
</dbReference>
<dbReference type="HOGENOM" id="CLU_2540731_0_0_6"/>
<proteinExistence type="predicted"/>
<dbReference type="EnsemblBacteria" id="ABB63755">
    <property type="protein sequence ID" value="ABB63755"/>
    <property type="gene ID" value="SDY_3810"/>
</dbReference>
<dbReference type="STRING" id="300267.SDY_3810"/>
<gene>
    <name evidence="1" type="ordered locus">SDY_3810</name>
</gene>
<sequence>MHSIEELTAIQNGTAEMHVCDVQGFACAYQEGVQTMSDGKVRHAIFMTLLDNTNLIQLVAAIDPDYFDEYQEEVMKMMLSARQ</sequence>
<dbReference type="Proteomes" id="UP000002716">
    <property type="component" value="Chromosome"/>
</dbReference>
<dbReference type="KEGG" id="sdy:SDY_3810"/>
<name>Q32AA0_SHIDS</name>